<dbReference type="RefSeq" id="WP_074701559.1">
    <property type="nucleotide sequence ID" value="NZ_CP018863.1"/>
</dbReference>
<dbReference type="STRING" id="37928.SAMN04489742_3433"/>
<accession>A0A1H1FG43</accession>
<dbReference type="Proteomes" id="UP000181917">
    <property type="component" value="Unassembled WGS sequence"/>
</dbReference>
<name>A0A1H1FG43_9MICC</name>
<evidence type="ECO:0000313" key="3">
    <source>
        <dbReference type="Proteomes" id="UP000181917"/>
    </source>
</evidence>
<evidence type="ECO:0000313" key="2">
    <source>
        <dbReference type="EMBL" id="SDQ99915.1"/>
    </source>
</evidence>
<dbReference type="OrthoDB" id="2448833at2"/>
<dbReference type="InterPro" id="IPR025311">
    <property type="entry name" value="DUF4166"/>
</dbReference>
<evidence type="ECO:0000259" key="1">
    <source>
        <dbReference type="Pfam" id="PF13761"/>
    </source>
</evidence>
<proteinExistence type="predicted"/>
<protein>
    <recommendedName>
        <fullName evidence="1">DUF4166 domain-containing protein</fullName>
    </recommendedName>
</protein>
<dbReference type="AlphaFoldDB" id="A0A1H1FG43"/>
<dbReference type="EMBL" id="FNKH01000002">
    <property type="protein sequence ID" value="SDQ99915.1"/>
    <property type="molecule type" value="Genomic_DNA"/>
</dbReference>
<reference evidence="2 3" key="1">
    <citation type="submission" date="2016-10" db="EMBL/GenBank/DDBJ databases">
        <authorList>
            <person name="de Groot N.N."/>
        </authorList>
    </citation>
    <scope>NUCLEOTIDE SEQUENCE [LARGE SCALE GENOMIC DNA]</scope>
    <source>
        <strain evidence="2 3">DSM 20117</strain>
    </source>
</reference>
<feature type="domain" description="DUF4166" evidence="1">
    <location>
        <begin position="16"/>
        <end position="207"/>
    </location>
</feature>
<dbReference type="Pfam" id="PF13761">
    <property type="entry name" value="DUF4166"/>
    <property type="match status" value="1"/>
</dbReference>
<dbReference type="KEGG" id="acry:AC20117_00325"/>
<sequence>MASVYQLAMGQDFALLQPELQEYFSLAAGSGPAASGGAAVGLGTGIFDVAGCPRPALRPLLRLAARDNALFPDYQRNVPFSIENRAQLDADGRPALTAVRTIDFDGGRRTMQDMTLWADGVGLTDVLGRSGTVRTDLACSAGADGRMRLVSRRTSFGADRFRLGLPRLLEAAAFTEQWWDRAEGRFRIRTKVLQRQMGTVLEYQGSFSYRLVPAQG</sequence>
<organism evidence="2 3">
    <name type="scientific">Crystallibacter crystallopoietes</name>
    <dbReference type="NCBI Taxonomy" id="37928"/>
    <lineage>
        <taxon>Bacteria</taxon>
        <taxon>Bacillati</taxon>
        <taxon>Actinomycetota</taxon>
        <taxon>Actinomycetes</taxon>
        <taxon>Micrococcales</taxon>
        <taxon>Micrococcaceae</taxon>
        <taxon>Crystallibacter</taxon>
    </lineage>
</organism>
<keyword evidence="3" id="KW-1185">Reference proteome</keyword>
<gene>
    <name evidence="2" type="ORF">SAMN04489742_3433</name>
</gene>